<feature type="region of interest" description="Disordered" evidence="6">
    <location>
        <begin position="1"/>
        <end position="26"/>
    </location>
</feature>
<dbReference type="GO" id="GO:0000932">
    <property type="term" value="C:P-body"/>
    <property type="evidence" value="ECO:0007669"/>
    <property type="project" value="UniProtKB-SubCell"/>
</dbReference>
<comment type="subcellular location">
    <subcellularLocation>
        <location evidence="1">Cytoplasm</location>
        <location evidence="1">P-body</location>
    </subcellularLocation>
</comment>
<dbReference type="EMBL" id="SPHZ02000003">
    <property type="protein sequence ID" value="KAF0927151.1"/>
    <property type="molecule type" value="Genomic_DNA"/>
</dbReference>
<evidence type="ECO:0000256" key="4">
    <source>
        <dbReference type="ARBA" id="ARBA00022574"/>
    </source>
</evidence>
<dbReference type="Gene3D" id="2.130.10.10">
    <property type="entry name" value="YVTN repeat-like/Quinoprotein amine dehydrogenase"/>
    <property type="match status" value="1"/>
</dbReference>
<dbReference type="InterPro" id="IPR015943">
    <property type="entry name" value="WD40/YVTN_repeat-like_dom_sf"/>
</dbReference>
<dbReference type="GO" id="GO:0031087">
    <property type="term" value="P:deadenylation-independent decapping of nuclear-transcribed mRNA"/>
    <property type="evidence" value="ECO:0007669"/>
    <property type="project" value="InterPro"/>
</dbReference>
<sequence>MPSAPPARMLSSTSSKMPRGHLLGSGDKAVHDVDSRLPVEAQPPQLEVMPITKYTSDPRLVLGWQIAVNRTYIVYGLKLGNICVLNINTALHSLLPGHTQRGCITGQWAFNDVYDPVTDMAFFAEDVHRLASASVDGRIYVWKIDEGPDEDNKPQITGKIEIAIQIVGDAES</sequence>
<dbReference type="Proteomes" id="UP000479710">
    <property type="component" value="Unassembled WGS sequence"/>
</dbReference>
<dbReference type="InterPro" id="IPR036322">
    <property type="entry name" value="WD40_repeat_dom_sf"/>
</dbReference>
<keyword evidence="8" id="KW-1185">Reference proteome</keyword>
<accession>A0A6G1ERA4</accession>
<protein>
    <recommendedName>
        <fullName evidence="9">Enhancer of mRNA-decapping protein 4 WD40 repeat region domain-containing protein</fullName>
    </recommendedName>
</protein>
<evidence type="ECO:0000313" key="7">
    <source>
        <dbReference type="EMBL" id="KAF0927151.1"/>
    </source>
</evidence>
<evidence type="ECO:0000256" key="5">
    <source>
        <dbReference type="ARBA" id="ARBA00022737"/>
    </source>
</evidence>
<evidence type="ECO:0000256" key="2">
    <source>
        <dbReference type="ARBA" id="ARBA00009639"/>
    </source>
</evidence>
<dbReference type="AlphaFoldDB" id="A0A6G1ERA4"/>
<evidence type="ECO:0000313" key="8">
    <source>
        <dbReference type="Proteomes" id="UP000479710"/>
    </source>
</evidence>
<proteinExistence type="inferred from homology"/>
<evidence type="ECO:0000256" key="6">
    <source>
        <dbReference type="SAM" id="MobiDB-lite"/>
    </source>
</evidence>
<reference evidence="7 8" key="1">
    <citation type="submission" date="2019-11" db="EMBL/GenBank/DDBJ databases">
        <title>Whole genome sequence of Oryza granulata.</title>
        <authorList>
            <person name="Li W."/>
        </authorList>
    </citation>
    <scope>NUCLEOTIDE SEQUENCE [LARGE SCALE GENOMIC DNA]</scope>
    <source>
        <strain evidence="8">cv. Menghai</strain>
        <tissue evidence="7">Leaf</tissue>
    </source>
</reference>
<evidence type="ECO:0000256" key="3">
    <source>
        <dbReference type="ARBA" id="ARBA00022490"/>
    </source>
</evidence>
<dbReference type="InterPro" id="IPR045152">
    <property type="entry name" value="EDC4-like"/>
</dbReference>
<comment type="similarity">
    <text evidence="2">Belongs to the WD repeat EDC4 family.</text>
</comment>
<dbReference type="OrthoDB" id="1743345at2759"/>
<gene>
    <name evidence="7" type="ORF">E2562_030597</name>
</gene>
<keyword evidence="3" id="KW-0963">Cytoplasm</keyword>
<dbReference type="SUPFAM" id="SSF50978">
    <property type="entry name" value="WD40 repeat-like"/>
    <property type="match status" value="1"/>
</dbReference>
<name>A0A6G1ERA4_9ORYZ</name>
<comment type="caution">
    <text evidence="7">The sequence shown here is derived from an EMBL/GenBank/DDBJ whole genome shotgun (WGS) entry which is preliminary data.</text>
</comment>
<evidence type="ECO:0000256" key="1">
    <source>
        <dbReference type="ARBA" id="ARBA00004201"/>
    </source>
</evidence>
<evidence type="ECO:0008006" key="9">
    <source>
        <dbReference type="Google" id="ProtNLM"/>
    </source>
</evidence>
<keyword evidence="4" id="KW-0853">WD repeat</keyword>
<keyword evidence="5" id="KW-0677">Repeat</keyword>
<dbReference type="PANTHER" id="PTHR15598:SF5">
    <property type="entry name" value="ENHANCER OF MRNA-DECAPPING PROTEIN 4"/>
    <property type="match status" value="1"/>
</dbReference>
<organism evidence="7 8">
    <name type="scientific">Oryza meyeriana var. granulata</name>
    <dbReference type="NCBI Taxonomy" id="110450"/>
    <lineage>
        <taxon>Eukaryota</taxon>
        <taxon>Viridiplantae</taxon>
        <taxon>Streptophyta</taxon>
        <taxon>Embryophyta</taxon>
        <taxon>Tracheophyta</taxon>
        <taxon>Spermatophyta</taxon>
        <taxon>Magnoliopsida</taxon>
        <taxon>Liliopsida</taxon>
        <taxon>Poales</taxon>
        <taxon>Poaceae</taxon>
        <taxon>BOP clade</taxon>
        <taxon>Oryzoideae</taxon>
        <taxon>Oryzeae</taxon>
        <taxon>Oryzinae</taxon>
        <taxon>Oryza</taxon>
        <taxon>Oryza meyeriana</taxon>
    </lineage>
</organism>
<dbReference type="PANTHER" id="PTHR15598">
    <property type="entry name" value="ENHANCER OF MRNA-DECAPPING PROTEIN 4"/>
    <property type="match status" value="1"/>
</dbReference>